<dbReference type="GeneID" id="43621457"/>
<evidence type="ECO:0000256" key="1">
    <source>
        <dbReference type="SAM" id="SignalP"/>
    </source>
</evidence>
<dbReference type="AlphaFoldDB" id="A0A7J6J0C9"/>
<dbReference type="OrthoDB" id="4818698at2759"/>
<accession>A0A7J6J0C9</accession>
<dbReference type="RefSeq" id="XP_031883511.1">
    <property type="nucleotide sequence ID" value="XM_032037481.1"/>
</dbReference>
<proteinExistence type="predicted"/>
<name>A0A7J6J0C9_COLFN</name>
<sequence>MVSFTTVVVAFMAATTAMAQFPAPGEEVDCDCKDLKDGEVVPDDDGVRRGCANRGYLVTRDGGDLKCVIVEDGTEHHDRARDFVNNCSLHGTCGYVGQ</sequence>
<dbReference type="EMBL" id="ANPB02000005">
    <property type="protein sequence ID" value="KAF4482459.1"/>
    <property type="molecule type" value="Genomic_DNA"/>
</dbReference>
<keyword evidence="1" id="KW-0732">Signal</keyword>
<dbReference type="InParanoid" id="A0A7J6J0C9"/>
<feature type="signal peptide" evidence="1">
    <location>
        <begin position="1"/>
        <end position="19"/>
    </location>
</feature>
<protein>
    <submittedName>
        <fullName evidence="2">Uncharacterized protein</fullName>
    </submittedName>
</protein>
<gene>
    <name evidence="2" type="ORF">CGGC5_v009134</name>
</gene>
<evidence type="ECO:0000313" key="3">
    <source>
        <dbReference type="Proteomes" id="UP000011096"/>
    </source>
</evidence>
<dbReference type="Proteomes" id="UP000011096">
    <property type="component" value="Unassembled WGS sequence"/>
</dbReference>
<reference evidence="2 3" key="1">
    <citation type="submission" date="2012-08" db="EMBL/GenBank/DDBJ databases">
        <authorList>
            <person name="Gan P.H.P."/>
            <person name="Ikeda K."/>
            <person name="Irieda H."/>
            <person name="Narusaka M."/>
            <person name="O'Connell R.J."/>
            <person name="Narusaka Y."/>
            <person name="Takano Y."/>
            <person name="Kubo Y."/>
            <person name="Shirasu K."/>
        </authorList>
    </citation>
    <scope>NUCLEOTIDE SEQUENCE [LARGE SCALE GENOMIC DNA]</scope>
    <source>
        <strain evidence="2 3">Nara gc5</strain>
    </source>
</reference>
<reference evidence="2 3" key="2">
    <citation type="submission" date="2020-04" db="EMBL/GenBank/DDBJ databases">
        <title>Genome sequencing and assembly of multiple isolates from the Colletotrichum gloeosporioides species complex.</title>
        <authorList>
            <person name="Gan P."/>
            <person name="Shirasu K."/>
        </authorList>
    </citation>
    <scope>NUCLEOTIDE SEQUENCE [LARGE SCALE GENOMIC DNA]</scope>
    <source>
        <strain evidence="2 3">Nara gc5</strain>
    </source>
</reference>
<evidence type="ECO:0000313" key="2">
    <source>
        <dbReference type="EMBL" id="KAF4482459.1"/>
    </source>
</evidence>
<feature type="chain" id="PRO_5029782180" evidence="1">
    <location>
        <begin position="20"/>
        <end position="98"/>
    </location>
</feature>
<keyword evidence="3" id="KW-1185">Reference proteome</keyword>
<organism evidence="2 3">
    <name type="scientific">Colletotrichum fructicola (strain Nara gc5)</name>
    <name type="common">Anthracnose fungus</name>
    <name type="synonym">Colletotrichum gloeosporioides (strain Nara gc5)</name>
    <dbReference type="NCBI Taxonomy" id="1213859"/>
    <lineage>
        <taxon>Eukaryota</taxon>
        <taxon>Fungi</taxon>
        <taxon>Dikarya</taxon>
        <taxon>Ascomycota</taxon>
        <taxon>Pezizomycotina</taxon>
        <taxon>Sordariomycetes</taxon>
        <taxon>Hypocreomycetidae</taxon>
        <taxon>Glomerellales</taxon>
        <taxon>Glomerellaceae</taxon>
        <taxon>Colletotrichum</taxon>
        <taxon>Colletotrichum gloeosporioides species complex</taxon>
    </lineage>
</organism>
<comment type="caution">
    <text evidence="2">The sequence shown here is derived from an EMBL/GenBank/DDBJ whole genome shotgun (WGS) entry which is preliminary data.</text>
</comment>